<dbReference type="EMBL" id="CM001221">
    <property type="protein sequence ID" value="KEH27892.1"/>
    <property type="molecule type" value="Genomic_DNA"/>
</dbReference>
<keyword evidence="3" id="KW-1185">Reference proteome</keyword>
<organism evidence="1 3">
    <name type="scientific">Medicago truncatula</name>
    <name type="common">Barrel medic</name>
    <name type="synonym">Medicago tribuloides</name>
    <dbReference type="NCBI Taxonomy" id="3880"/>
    <lineage>
        <taxon>Eukaryota</taxon>
        <taxon>Viridiplantae</taxon>
        <taxon>Streptophyta</taxon>
        <taxon>Embryophyta</taxon>
        <taxon>Tracheophyta</taxon>
        <taxon>Spermatophyta</taxon>
        <taxon>Magnoliopsida</taxon>
        <taxon>eudicotyledons</taxon>
        <taxon>Gunneridae</taxon>
        <taxon>Pentapetalae</taxon>
        <taxon>rosids</taxon>
        <taxon>fabids</taxon>
        <taxon>Fabales</taxon>
        <taxon>Fabaceae</taxon>
        <taxon>Papilionoideae</taxon>
        <taxon>50 kb inversion clade</taxon>
        <taxon>NPAAA clade</taxon>
        <taxon>Hologalegina</taxon>
        <taxon>IRL clade</taxon>
        <taxon>Trifolieae</taxon>
        <taxon>Medicago</taxon>
    </lineage>
</organism>
<reference evidence="1 3" key="2">
    <citation type="journal article" date="2014" name="BMC Genomics">
        <title>An improved genome release (version Mt4.0) for the model legume Medicago truncatula.</title>
        <authorList>
            <person name="Tang H."/>
            <person name="Krishnakumar V."/>
            <person name="Bidwell S."/>
            <person name="Rosen B."/>
            <person name="Chan A."/>
            <person name="Zhou S."/>
            <person name="Gentzbittel L."/>
            <person name="Childs K.L."/>
            <person name="Yandell M."/>
            <person name="Gundlach H."/>
            <person name="Mayer K.F."/>
            <person name="Schwartz D.C."/>
            <person name="Town C.D."/>
        </authorList>
    </citation>
    <scope>GENOME REANNOTATION</scope>
    <source>
        <strain evidence="1">A17</strain>
        <strain evidence="2 3">cv. Jemalong A17</strain>
    </source>
</reference>
<evidence type="ECO:0000313" key="3">
    <source>
        <dbReference type="Proteomes" id="UP000002051"/>
    </source>
</evidence>
<name>A0A072UE49_MEDTR</name>
<proteinExistence type="predicted"/>
<accession>A0A072UE49</accession>
<protein>
    <submittedName>
        <fullName evidence="1">40S ribosomal S10-like protein, putative</fullName>
    </submittedName>
</protein>
<dbReference type="Proteomes" id="UP000002051">
    <property type="component" value="Chromosome 5"/>
</dbReference>
<evidence type="ECO:0000313" key="2">
    <source>
        <dbReference type="EnsemblPlants" id="KEH27892"/>
    </source>
</evidence>
<evidence type="ECO:0000313" key="1">
    <source>
        <dbReference type="EMBL" id="KEH27892.1"/>
    </source>
</evidence>
<reference evidence="1 3" key="1">
    <citation type="journal article" date="2011" name="Nature">
        <title>The Medicago genome provides insight into the evolution of rhizobial symbioses.</title>
        <authorList>
            <person name="Young N.D."/>
            <person name="Debelle F."/>
            <person name="Oldroyd G.E."/>
            <person name="Geurts R."/>
            <person name="Cannon S.B."/>
            <person name="Udvardi M.K."/>
            <person name="Benedito V.A."/>
            <person name="Mayer K.F."/>
            <person name="Gouzy J."/>
            <person name="Schoof H."/>
            <person name="Van de Peer Y."/>
            <person name="Proost S."/>
            <person name="Cook D.R."/>
            <person name="Meyers B.C."/>
            <person name="Spannagl M."/>
            <person name="Cheung F."/>
            <person name="De Mita S."/>
            <person name="Krishnakumar V."/>
            <person name="Gundlach H."/>
            <person name="Zhou S."/>
            <person name="Mudge J."/>
            <person name="Bharti A.K."/>
            <person name="Murray J.D."/>
            <person name="Naoumkina M.A."/>
            <person name="Rosen B."/>
            <person name="Silverstein K.A."/>
            <person name="Tang H."/>
            <person name="Rombauts S."/>
            <person name="Zhao P.X."/>
            <person name="Zhou P."/>
            <person name="Barbe V."/>
            <person name="Bardou P."/>
            <person name="Bechner M."/>
            <person name="Bellec A."/>
            <person name="Berger A."/>
            <person name="Berges H."/>
            <person name="Bidwell S."/>
            <person name="Bisseling T."/>
            <person name="Choisne N."/>
            <person name="Couloux A."/>
            <person name="Denny R."/>
            <person name="Deshpande S."/>
            <person name="Dai X."/>
            <person name="Doyle J.J."/>
            <person name="Dudez A.M."/>
            <person name="Farmer A.D."/>
            <person name="Fouteau S."/>
            <person name="Franken C."/>
            <person name="Gibelin C."/>
            <person name="Gish J."/>
            <person name="Goldstein S."/>
            <person name="Gonzalez A.J."/>
            <person name="Green P.J."/>
            <person name="Hallab A."/>
            <person name="Hartog M."/>
            <person name="Hua A."/>
            <person name="Humphray S.J."/>
            <person name="Jeong D.H."/>
            <person name="Jing Y."/>
            <person name="Jocker A."/>
            <person name="Kenton S.M."/>
            <person name="Kim D.J."/>
            <person name="Klee K."/>
            <person name="Lai H."/>
            <person name="Lang C."/>
            <person name="Lin S."/>
            <person name="Macmil S.L."/>
            <person name="Magdelenat G."/>
            <person name="Matthews L."/>
            <person name="McCorrison J."/>
            <person name="Monaghan E.L."/>
            <person name="Mun J.H."/>
            <person name="Najar F.Z."/>
            <person name="Nicholson C."/>
            <person name="Noirot C."/>
            <person name="O'Bleness M."/>
            <person name="Paule C.R."/>
            <person name="Poulain J."/>
            <person name="Prion F."/>
            <person name="Qin B."/>
            <person name="Qu C."/>
            <person name="Retzel E.F."/>
            <person name="Riddle C."/>
            <person name="Sallet E."/>
            <person name="Samain S."/>
            <person name="Samson N."/>
            <person name="Sanders I."/>
            <person name="Saurat O."/>
            <person name="Scarpelli C."/>
            <person name="Schiex T."/>
            <person name="Segurens B."/>
            <person name="Severin A.J."/>
            <person name="Sherrier D.J."/>
            <person name="Shi R."/>
            <person name="Sims S."/>
            <person name="Singer S.R."/>
            <person name="Sinharoy S."/>
            <person name="Sterck L."/>
            <person name="Viollet A."/>
            <person name="Wang B.B."/>
            <person name="Wang K."/>
            <person name="Wang M."/>
            <person name="Wang X."/>
            <person name="Warfsmann J."/>
            <person name="Weissenbach J."/>
            <person name="White D.D."/>
            <person name="White J.D."/>
            <person name="Wiley G.B."/>
            <person name="Wincker P."/>
            <person name="Xing Y."/>
            <person name="Yang L."/>
            <person name="Yao Z."/>
            <person name="Ying F."/>
            <person name="Zhai J."/>
            <person name="Zhou L."/>
            <person name="Zuber A."/>
            <person name="Denarie J."/>
            <person name="Dixon R.A."/>
            <person name="May G.D."/>
            <person name="Schwartz D.C."/>
            <person name="Rogers J."/>
            <person name="Quetier F."/>
            <person name="Town C.D."/>
            <person name="Roe B.A."/>
        </authorList>
    </citation>
    <scope>NUCLEOTIDE SEQUENCE [LARGE SCALE GENOMIC DNA]</scope>
    <source>
        <strain evidence="1">A17</strain>
        <strain evidence="2 3">cv. Jemalong A17</strain>
    </source>
</reference>
<reference evidence="2" key="3">
    <citation type="submission" date="2015-04" db="UniProtKB">
        <authorList>
            <consortium name="EnsemblPlants"/>
        </authorList>
    </citation>
    <scope>IDENTIFICATION</scope>
    <source>
        <strain evidence="2">cv. Jemalong A17</strain>
    </source>
</reference>
<dbReference type="EnsemblPlants" id="KEH27892">
    <property type="protein sequence ID" value="KEH27892"/>
    <property type="gene ID" value="MTR_5g048680"/>
</dbReference>
<dbReference type="HOGENOM" id="CLU_204827_0_0_1"/>
<sequence length="66" mass="7588">MDNLFKAQARFNGGNCHLFKVRFDITLKDMKDQLNEINQGLNPGDAKRVDGLQYARPGYLQTEKIM</sequence>
<gene>
    <name evidence="1" type="ordered locus">MTR_5g048680</name>
</gene>
<dbReference type="AlphaFoldDB" id="A0A072UE49"/>